<feature type="compositionally biased region" description="Basic residues" evidence="9">
    <location>
        <begin position="1545"/>
        <end position="1555"/>
    </location>
</feature>
<dbReference type="PROSITE" id="PS50179">
    <property type="entry name" value="VHS"/>
    <property type="match status" value="1"/>
</dbReference>
<feature type="compositionally biased region" description="Basic and acidic residues" evidence="9">
    <location>
        <begin position="712"/>
        <end position="727"/>
    </location>
</feature>
<dbReference type="InterPro" id="IPR038765">
    <property type="entry name" value="Papain-like_cys_pep_sf"/>
</dbReference>
<dbReference type="SMART" id="SM01031">
    <property type="entry name" value="BHD_2"/>
    <property type="match status" value="1"/>
</dbReference>
<keyword evidence="4" id="KW-0227">DNA damage</keyword>
<dbReference type="InterPro" id="IPR042488">
    <property type="entry name" value="Rad4_BHD3_sf"/>
</dbReference>
<gene>
    <name evidence="11" type="ORF">MELIAE_LOCUS4488</name>
</gene>
<feature type="compositionally biased region" description="Basic residues" evidence="9">
    <location>
        <begin position="420"/>
        <end position="431"/>
    </location>
</feature>
<evidence type="ECO:0000259" key="10">
    <source>
        <dbReference type="PROSITE" id="PS50179"/>
    </source>
</evidence>
<dbReference type="EMBL" id="OV121133">
    <property type="protein sequence ID" value="CAH0552005.1"/>
    <property type="molecule type" value="Genomic_DNA"/>
</dbReference>
<dbReference type="InterPro" id="IPR018026">
    <property type="entry name" value="DNA_repair_Rad4-like"/>
</dbReference>
<feature type="region of interest" description="Disordered" evidence="9">
    <location>
        <begin position="1"/>
        <end position="54"/>
    </location>
</feature>
<dbReference type="InterPro" id="IPR018328">
    <property type="entry name" value="Rad4_beta-hairpin_dom3"/>
</dbReference>
<dbReference type="InterPro" id="IPR036985">
    <property type="entry name" value="Transglutaminase-like_sf"/>
</dbReference>
<feature type="compositionally biased region" description="Basic and acidic residues" evidence="9">
    <location>
        <begin position="544"/>
        <end position="556"/>
    </location>
</feature>
<dbReference type="GO" id="GO:0006289">
    <property type="term" value="P:nucleotide-excision repair"/>
    <property type="evidence" value="ECO:0007669"/>
    <property type="project" value="InterPro"/>
</dbReference>
<feature type="compositionally biased region" description="Basic and acidic residues" evidence="9">
    <location>
        <begin position="735"/>
        <end position="747"/>
    </location>
</feature>
<feature type="compositionally biased region" description="Basic residues" evidence="9">
    <location>
        <begin position="1"/>
        <end position="10"/>
    </location>
</feature>
<sequence length="1563" mass="179308">MKRTTRRTKKQTVTSSSSEDEDDKPIVKKLKTPQKKNRVPKDTDESSSDSDIENYLQPVDKINLMSSFFDVQKKDNVPFDKVEKNIFAGVTRLSDSDSDSDVEMKEDKKAEEAMEVISQTSENVAKEAFQRMDDYNKQLEEAKLQIAEYEANKKKNEENAVDISHLLIRGENVAQNDSIRMEDLHSSDFESDESDEGWEEIKTATQEDKNEEKGVVPSSGLQITVNMPDAVKKKKGVDLVAALKRRLNRIRKENQVYVHKVHLLCMLGHGNFVNSVINKEEILKSALKLLPSEKAYPSDRVDLEYLERIVKWYKKTMKLNDKDTNEMQLDEALQEQILKKEVYNKNMLCYIFIALMRALGIQCRFVLSLQVEPLRPPASELHSLSTKTEETKKTSHKQSKPSASKANTVNTSKINISKLNKSKNGHTKAKQPAKDTKLNEEKTKTNATRSKSPKPKTESKQKSEGTKTSTTGKLKEEPKKSSKTKDVSEKSEPKKTTRNTKSKKEETSSKESLEVPKSTRSKSPNVKEETKSEEPKKTTRTTKAKKEETSSKESLEVPKNTRSKSPNVKEETILEEPKKTTRTTKAKKEETSSKESLEVPKNTRSKSPIVKEETKSVEPKKTTRTTKAKKEETSSKESLEVLKNTRSKSPIVKEETKSVEPKKTTRTTKAKKEETSSKESLEVPKSTRSKSPIVKEETKSEESKKTTRTTKAKKEEISSKESLEVPKRTRSKSPRINEDKDSLELPKRVRVKSPKIDEEKAKSPLIKIQMTYDKSEVVVNKMEKETKKPAKEKREIIKVKLPQRSTRRNNIPQLDGSSEDYNSEKRPQLSIKLFKDNCTSSPIVKNIHPHYETEKRPQLSIKLFRDYCNSSPTVNDKTKVYQSFILPMKKANEAKKHKLNDKRKLVIRLERMNFKNLQKKVLKNKLENGSKVPLKKTFIAKNNRKQVIKIKWPWKRILIPQLDGNFDDSFESDVPMDSSEDEDETTEESDVEYITNLLLDGVVDSIPQVDGADDVKTKKSSKPNLKKLRNSAKEELCPKLDKCSKKLKVSLKKLVENDSGEEFSSPRTPFNVKNVNSPKINLSRLKNKPPGKSSKKSPVSENASKYHSPPGKQMDVRDDIVSLIKGRISEQKQIDRSKMVKKPKKKFDSDSDSDYAPDPIEKKHHDSDDEFAPKVKVKQRVSVNRKASPQDKGEKPKKKGNDVWCEVFLEAEEKWISVDVVFGQIHCVKEIFSRASHPISYVVAWNNNNNIRDISARYCQNFNTVTRKLRIDAKWWESSLKPFEGTKTVRDKEEDDEMERQQLEKPLPTVIGEYKNHPLYALERHLLKFEAIYPPEPPILGYVRKEPVFPRNCVYVLKSRDIWLKEAKTVKMDEKPYRSVKARPKYDKLSNKKITDQMLEVFGPWQVEDYDPPTAQNGVVPRNAFGNVDLFKLCMLPKKCVHLQLPGLNKVARKLNIDCAAAIVGFDFHGGWSHPTYDGFVVCEEFKDTLIAAWEEEQIEIEKKEGEKIDKRVYGNWKRLIKGLLIRERLKRKYDFGEPSGEGKKKGKGIKLTNKRKIESDSE</sequence>
<dbReference type="Pfam" id="PF10405">
    <property type="entry name" value="BHD_3"/>
    <property type="match status" value="1"/>
</dbReference>
<dbReference type="PANTHER" id="PTHR12135">
    <property type="entry name" value="DNA REPAIR PROTEIN XP-C / RAD4"/>
    <property type="match status" value="1"/>
</dbReference>
<feature type="compositionally biased region" description="Basic and acidic residues" evidence="9">
    <location>
        <begin position="567"/>
        <end position="579"/>
    </location>
</feature>
<proteinExistence type="inferred from homology"/>
<evidence type="ECO:0000256" key="6">
    <source>
        <dbReference type="ARBA" id="ARBA00023204"/>
    </source>
</evidence>
<dbReference type="FunFam" id="3.30.70.2460:FF:000001">
    <property type="entry name" value="DNA repair protein Rad4 family"/>
    <property type="match status" value="1"/>
</dbReference>
<feature type="region of interest" description="Disordered" evidence="9">
    <location>
        <begin position="1012"/>
        <end position="1033"/>
    </location>
</feature>
<feature type="compositionally biased region" description="Basic and acidic residues" evidence="9">
    <location>
        <begin position="628"/>
        <end position="640"/>
    </location>
</feature>
<evidence type="ECO:0000256" key="1">
    <source>
        <dbReference type="ARBA" id="ARBA00004123"/>
    </source>
</evidence>
<dbReference type="InterPro" id="IPR004583">
    <property type="entry name" value="DNA_repair_Rad4"/>
</dbReference>
<feature type="compositionally biased region" description="Basic and acidic residues" evidence="9">
    <location>
        <begin position="432"/>
        <end position="444"/>
    </location>
</feature>
<feature type="domain" description="VHS" evidence="10">
    <location>
        <begin position="238"/>
        <end position="312"/>
    </location>
</feature>
<keyword evidence="8" id="KW-0175">Coiled coil</keyword>
<dbReference type="Pfam" id="PF10403">
    <property type="entry name" value="BHD_1"/>
    <property type="match status" value="1"/>
</dbReference>
<feature type="compositionally biased region" description="Polar residues" evidence="9">
    <location>
        <begin position="1065"/>
        <end position="1080"/>
    </location>
</feature>
<feature type="compositionally biased region" description="Basic and acidic residues" evidence="9">
    <location>
        <begin position="473"/>
        <end position="495"/>
    </location>
</feature>
<feature type="compositionally biased region" description="Basic and acidic residues" evidence="9">
    <location>
        <begin position="502"/>
        <end position="514"/>
    </location>
</feature>
<dbReference type="SUPFAM" id="SSF54001">
    <property type="entry name" value="Cysteine proteinases"/>
    <property type="match status" value="1"/>
</dbReference>
<dbReference type="InterPro" id="IPR018326">
    <property type="entry name" value="Rad4_beta-hairpin_dom1"/>
</dbReference>
<keyword evidence="6" id="KW-0234">DNA repair</keyword>
<dbReference type="GO" id="GO:0035091">
    <property type="term" value="F:phosphatidylinositol binding"/>
    <property type="evidence" value="ECO:0007669"/>
    <property type="project" value="InterPro"/>
</dbReference>
<feature type="coiled-coil region" evidence="8">
    <location>
        <begin position="125"/>
        <end position="159"/>
    </location>
</feature>
<feature type="compositionally biased region" description="Basic and acidic residues" evidence="9">
    <location>
        <begin position="609"/>
        <end position="621"/>
    </location>
</feature>
<evidence type="ECO:0000313" key="11">
    <source>
        <dbReference type="EMBL" id="CAH0552005.1"/>
    </source>
</evidence>
<feature type="compositionally biased region" description="Basic residues" evidence="9">
    <location>
        <begin position="27"/>
        <end position="38"/>
    </location>
</feature>
<feature type="compositionally biased region" description="Basic and acidic residues" evidence="9">
    <location>
        <begin position="651"/>
        <end position="663"/>
    </location>
</feature>
<dbReference type="InterPro" id="IPR018325">
    <property type="entry name" value="Rad4/PNGase_transGLS-fold"/>
</dbReference>
<feature type="compositionally biased region" description="Basic and acidic residues" evidence="9">
    <location>
        <begin position="1535"/>
        <end position="1544"/>
    </location>
</feature>
<dbReference type="GO" id="GO:0071942">
    <property type="term" value="C:XPC complex"/>
    <property type="evidence" value="ECO:0007669"/>
    <property type="project" value="TreeGrafter"/>
</dbReference>
<keyword evidence="12" id="KW-1185">Reference proteome</keyword>
<evidence type="ECO:0000256" key="5">
    <source>
        <dbReference type="ARBA" id="ARBA00023125"/>
    </source>
</evidence>
<dbReference type="SMART" id="SM01030">
    <property type="entry name" value="BHD_1"/>
    <property type="match status" value="1"/>
</dbReference>
<accession>A0A9P0B0E5</accession>
<dbReference type="OrthoDB" id="300780at2759"/>
<protein>
    <recommendedName>
        <fullName evidence="10">VHS domain-containing protein</fullName>
    </recommendedName>
</protein>
<evidence type="ECO:0000256" key="8">
    <source>
        <dbReference type="SAM" id="Coils"/>
    </source>
</evidence>
<dbReference type="Pfam" id="PF03835">
    <property type="entry name" value="Rad4"/>
    <property type="match status" value="1"/>
</dbReference>
<dbReference type="GO" id="GO:0000111">
    <property type="term" value="C:nucleotide-excision repair factor 2 complex"/>
    <property type="evidence" value="ECO:0007669"/>
    <property type="project" value="TreeGrafter"/>
</dbReference>
<dbReference type="Gene3D" id="3.90.260.10">
    <property type="entry name" value="Transglutaminase-like"/>
    <property type="match status" value="2"/>
</dbReference>
<keyword evidence="7" id="KW-0539">Nucleus</keyword>
<evidence type="ECO:0000256" key="7">
    <source>
        <dbReference type="ARBA" id="ARBA00023242"/>
    </source>
</evidence>
<organism evidence="11 12">
    <name type="scientific">Brassicogethes aeneus</name>
    <name type="common">Rape pollen beetle</name>
    <name type="synonym">Meligethes aeneus</name>
    <dbReference type="NCBI Taxonomy" id="1431903"/>
    <lineage>
        <taxon>Eukaryota</taxon>
        <taxon>Metazoa</taxon>
        <taxon>Ecdysozoa</taxon>
        <taxon>Arthropoda</taxon>
        <taxon>Hexapoda</taxon>
        <taxon>Insecta</taxon>
        <taxon>Pterygota</taxon>
        <taxon>Neoptera</taxon>
        <taxon>Endopterygota</taxon>
        <taxon>Coleoptera</taxon>
        <taxon>Polyphaga</taxon>
        <taxon>Cucujiformia</taxon>
        <taxon>Nitidulidae</taxon>
        <taxon>Meligethinae</taxon>
        <taxon>Brassicogethes</taxon>
    </lineage>
</organism>
<dbReference type="FunFam" id="2.20.20.110:FF:000001">
    <property type="entry name" value="DNA repair protein complementing XP-C cells"/>
    <property type="match status" value="1"/>
</dbReference>
<dbReference type="GO" id="GO:0003697">
    <property type="term" value="F:single-stranded DNA binding"/>
    <property type="evidence" value="ECO:0007669"/>
    <property type="project" value="TreeGrafter"/>
</dbReference>
<comment type="subcellular location">
    <subcellularLocation>
        <location evidence="1">Nucleus</location>
    </subcellularLocation>
</comment>
<evidence type="ECO:0000256" key="9">
    <source>
        <dbReference type="SAM" id="MobiDB-lite"/>
    </source>
</evidence>
<dbReference type="NCBIfam" id="TIGR00605">
    <property type="entry name" value="rad4"/>
    <property type="match status" value="1"/>
</dbReference>
<reference evidence="11" key="1">
    <citation type="submission" date="2021-12" db="EMBL/GenBank/DDBJ databases">
        <authorList>
            <person name="King R."/>
        </authorList>
    </citation>
    <scope>NUCLEOTIDE SEQUENCE</scope>
</reference>
<dbReference type="InterPro" id="IPR018327">
    <property type="entry name" value="BHD_2"/>
</dbReference>
<evidence type="ECO:0000313" key="12">
    <source>
        <dbReference type="Proteomes" id="UP001154078"/>
    </source>
</evidence>
<feature type="compositionally biased region" description="Basic and acidic residues" evidence="9">
    <location>
        <begin position="1159"/>
        <end position="1173"/>
    </location>
</feature>
<feature type="compositionally biased region" description="Basic and acidic residues" evidence="9">
    <location>
        <begin position="693"/>
        <end position="705"/>
    </location>
</feature>
<feature type="compositionally biased region" description="Basic and acidic residues" evidence="9">
    <location>
        <begin position="525"/>
        <end position="537"/>
    </location>
</feature>
<keyword evidence="3" id="KW-0597">Phosphoprotein</keyword>
<evidence type="ECO:0000256" key="4">
    <source>
        <dbReference type="ARBA" id="ARBA00022763"/>
    </source>
</evidence>
<evidence type="ECO:0000256" key="3">
    <source>
        <dbReference type="ARBA" id="ARBA00022553"/>
    </source>
</evidence>
<dbReference type="PANTHER" id="PTHR12135:SF0">
    <property type="entry name" value="DNA REPAIR PROTEIN COMPLEMENTING XP-C CELLS"/>
    <property type="match status" value="1"/>
</dbReference>
<feature type="compositionally biased region" description="Basic and acidic residues" evidence="9">
    <location>
        <begin position="455"/>
        <end position="465"/>
    </location>
</feature>
<dbReference type="GO" id="GO:0005737">
    <property type="term" value="C:cytoplasm"/>
    <property type="evidence" value="ECO:0007669"/>
    <property type="project" value="TreeGrafter"/>
</dbReference>
<dbReference type="SMART" id="SM01032">
    <property type="entry name" value="BHD_3"/>
    <property type="match status" value="1"/>
</dbReference>
<name>A0A9P0B0E5_BRAAE</name>
<feature type="compositionally biased region" description="Basic and acidic residues" evidence="9">
    <location>
        <begin position="670"/>
        <end position="682"/>
    </location>
</feature>
<dbReference type="Gene3D" id="3.30.70.2460">
    <property type="entry name" value="Rad4, beta-hairpin domain BHD3"/>
    <property type="match status" value="1"/>
</dbReference>
<dbReference type="GO" id="GO:0003684">
    <property type="term" value="F:damaged DNA binding"/>
    <property type="evidence" value="ECO:0007669"/>
    <property type="project" value="InterPro"/>
</dbReference>
<comment type="similarity">
    <text evidence="2">Belongs to the XPC family.</text>
</comment>
<dbReference type="GO" id="GO:0006298">
    <property type="term" value="P:mismatch repair"/>
    <property type="evidence" value="ECO:0007669"/>
    <property type="project" value="TreeGrafter"/>
</dbReference>
<feature type="compositionally biased region" description="Basic residues" evidence="9">
    <location>
        <begin position="1018"/>
        <end position="1030"/>
    </location>
</feature>
<dbReference type="InterPro" id="IPR002014">
    <property type="entry name" value="VHS_dom"/>
</dbReference>
<feature type="region of interest" description="Disordered" evidence="9">
    <location>
        <begin position="1535"/>
        <end position="1563"/>
    </location>
</feature>
<feature type="region of interest" description="Disordered" evidence="9">
    <location>
        <begin position="380"/>
        <end position="762"/>
    </location>
</feature>
<feature type="compositionally biased region" description="Basic residues" evidence="9">
    <location>
        <begin position="1085"/>
        <end position="1095"/>
    </location>
</feature>
<dbReference type="Gene3D" id="2.20.20.110">
    <property type="entry name" value="Rad4, beta-hairpin domain BHD1"/>
    <property type="match status" value="1"/>
</dbReference>
<feature type="compositionally biased region" description="Low complexity" evidence="9">
    <location>
        <begin position="410"/>
        <end position="419"/>
    </location>
</feature>
<feature type="compositionally biased region" description="Basic and acidic residues" evidence="9">
    <location>
        <begin position="1127"/>
        <end position="1138"/>
    </location>
</feature>
<dbReference type="Proteomes" id="UP001154078">
    <property type="component" value="Chromosome 2"/>
</dbReference>
<dbReference type="GO" id="GO:0043130">
    <property type="term" value="F:ubiquitin binding"/>
    <property type="evidence" value="ECO:0007669"/>
    <property type="project" value="InterPro"/>
</dbReference>
<evidence type="ECO:0000256" key="2">
    <source>
        <dbReference type="ARBA" id="ARBA00009525"/>
    </source>
</evidence>
<keyword evidence="5" id="KW-0238">DNA-binding</keyword>
<feature type="compositionally biased region" description="Basic and acidic residues" evidence="9">
    <location>
        <begin position="586"/>
        <end position="598"/>
    </location>
</feature>
<feature type="region of interest" description="Disordered" evidence="9">
    <location>
        <begin position="1057"/>
        <end position="1199"/>
    </location>
</feature>